<comment type="caution">
    <text evidence="1">The sequence shown here is derived from an EMBL/GenBank/DDBJ whole genome shotgun (WGS) entry which is preliminary data.</text>
</comment>
<sequence length="348" mass="37291">MTPFERDSPRAEVEAVVHCEYAFEPVAHWCHISPAAQHFIASLLVYDPDKRMTAKQALAHPWLQGSRKMVMPPVSPSLPRVFRSVFDNKVDSVHCRDVQMAASQGCDGDNGKTVAQPQVGNGINDSGYNAHHKHSPHANGQAPRPMMSGQTLADTANCSASTSASSSHRHQQKMLAEPTTPNLSTNSVVQFPRLDQSATVGVGQENPSGGFAMKDGTVGILANSNTTSFHLNNDSAMGSEVEDDDDEDNGRSSLGITLGVPAFKTKSVHGGEEIEMGSQNLIPGFSRNTHSNGRLNMNAMRLDLSKGSMAPVEERTSQMDVGWLMTPGASAYGDTSSARSSASDFSHE</sequence>
<gene>
    <name evidence="1" type="primary">cmk1</name>
    <name evidence="1" type="ORF">FBU59_003317</name>
</gene>
<evidence type="ECO:0000313" key="2">
    <source>
        <dbReference type="Proteomes" id="UP001150603"/>
    </source>
</evidence>
<dbReference type="EMBL" id="JANBPW010002078">
    <property type="protein sequence ID" value="KAJ1942048.1"/>
    <property type="molecule type" value="Genomic_DNA"/>
</dbReference>
<proteinExistence type="predicted"/>
<keyword evidence="2" id="KW-1185">Reference proteome</keyword>
<protein>
    <submittedName>
        <fullName evidence="1">Calcium/calmodulin-dependent protein kinase type I</fullName>
        <ecNumber evidence="1">2.7.11.17</ecNumber>
    </submittedName>
</protein>
<name>A0ACC1J8Y4_9FUNG</name>
<evidence type="ECO:0000313" key="1">
    <source>
        <dbReference type="EMBL" id="KAJ1942048.1"/>
    </source>
</evidence>
<accession>A0ACC1J8Y4</accession>
<keyword evidence="1" id="KW-0418">Kinase</keyword>
<dbReference type="Proteomes" id="UP001150603">
    <property type="component" value="Unassembled WGS sequence"/>
</dbReference>
<dbReference type="EC" id="2.7.11.17" evidence="1"/>
<reference evidence="1" key="1">
    <citation type="submission" date="2022-07" db="EMBL/GenBank/DDBJ databases">
        <title>Phylogenomic reconstructions and comparative analyses of Kickxellomycotina fungi.</title>
        <authorList>
            <person name="Reynolds N.K."/>
            <person name="Stajich J.E."/>
            <person name="Barry K."/>
            <person name="Grigoriev I.V."/>
            <person name="Crous P."/>
            <person name="Smith M.E."/>
        </authorList>
    </citation>
    <scope>NUCLEOTIDE SEQUENCE</scope>
    <source>
        <strain evidence="1">NRRL 5244</strain>
    </source>
</reference>
<organism evidence="1 2">
    <name type="scientific">Linderina macrospora</name>
    <dbReference type="NCBI Taxonomy" id="4868"/>
    <lineage>
        <taxon>Eukaryota</taxon>
        <taxon>Fungi</taxon>
        <taxon>Fungi incertae sedis</taxon>
        <taxon>Zoopagomycota</taxon>
        <taxon>Kickxellomycotina</taxon>
        <taxon>Kickxellomycetes</taxon>
        <taxon>Kickxellales</taxon>
        <taxon>Kickxellaceae</taxon>
        <taxon>Linderina</taxon>
    </lineage>
</organism>
<keyword evidence="1" id="KW-0808">Transferase</keyword>